<evidence type="ECO:0000313" key="6">
    <source>
        <dbReference type="Proteomes" id="UP000198431"/>
    </source>
</evidence>
<evidence type="ECO:0000259" key="2">
    <source>
        <dbReference type="PROSITE" id="PS01124"/>
    </source>
</evidence>
<keyword evidence="1" id="KW-1133">Transmembrane helix</keyword>
<dbReference type="Gene3D" id="1.25.40.10">
    <property type="entry name" value="Tetratricopeptide repeat domain"/>
    <property type="match status" value="2"/>
</dbReference>
<comment type="caution">
    <text evidence="3">The sequence shown here is derived from an EMBL/GenBank/DDBJ whole genome shotgun (WGS) entry which is preliminary data.</text>
</comment>
<evidence type="ECO:0000313" key="5">
    <source>
        <dbReference type="Proteomes" id="UP000184216"/>
    </source>
</evidence>
<proteinExistence type="predicted"/>
<dbReference type="EMBL" id="MUHB01000003">
    <property type="protein sequence ID" value="OXB07799.1"/>
    <property type="molecule type" value="Genomic_DNA"/>
</dbReference>
<dbReference type="InterPro" id="IPR019734">
    <property type="entry name" value="TPR_rpt"/>
</dbReference>
<evidence type="ECO:0000313" key="4">
    <source>
        <dbReference type="EMBL" id="SHM80878.1"/>
    </source>
</evidence>
<feature type="transmembrane region" description="Helical" evidence="1">
    <location>
        <begin position="382"/>
        <end position="402"/>
    </location>
</feature>
<organism evidence="3 6">
    <name type="scientific">Flavobacterium pectinovorum</name>
    <dbReference type="NCBI Taxonomy" id="29533"/>
    <lineage>
        <taxon>Bacteria</taxon>
        <taxon>Pseudomonadati</taxon>
        <taxon>Bacteroidota</taxon>
        <taxon>Flavobacteriia</taxon>
        <taxon>Flavobacteriales</taxon>
        <taxon>Flavobacteriaceae</taxon>
        <taxon>Flavobacterium</taxon>
    </lineage>
</organism>
<dbReference type="Pfam" id="PF13181">
    <property type="entry name" value="TPR_8"/>
    <property type="match status" value="2"/>
</dbReference>
<evidence type="ECO:0000313" key="3">
    <source>
        <dbReference type="EMBL" id="OXB07799.1"/>
    </source>
</evidence>
<protein>
    <submittedName>
        <fullName evidence="4">AraC-type DNA-binding protein</fullName>
    </submittedName>
</protein>
<dbReference type="Gene3D" id="1.10.10.60">
    <property type="entry name" value="Homeodomain-like"/>
    <property type="match status" value="2"/>
</dbReference>
<dbReference type="SUPFAM" id="SSF48452">
    <property type="entry name" value="TPR-like"/>
    <property type="match status" value="1"/>
</dbReference>
<keyword evidence="4" id="KW-0238">DNA-binding</keyword>
<gene>
    <name evidence="3" type="ORF">B0A72_02730</name>
    <name evidence="4" type="ORF">SAMN05444387_3251</name>
</gene>
<evidence type="ECO:0000256" key="1">
    <source>
        <dbReference type="SAM" id="Phobius"/>
    </source>
</evidence>
<keyword evidence="1" id="KW-0812">Transmembrane</keyword>
<dbReference type="RefSeq" id="WP_073396330.1">
    <property type="nucleotide sequence ID" value="NZ_FRBX01000004.1"/>
</dbReference>
<reference evidence="3 6" key="1">
    <citation type="submission" date="2016-11" db="EMBL/GenBank/DDBJ databases">
        <title>Whole genomes of Flavobacteriaceae.</title>
        <authorList>
            <person name="Stine C."/>
            <person name="Li C."/>
            <person name="Tadesse D."/>
        </authorList>
    </citation>
    <scope>NUCLEOTIDE SEQUENCE [LARGE SCALE GENOMIC DNA]</scope>
    <source>
        <strain evidence="3 6">ATCC 19366</strain>
    </source>
</reference>
<dbReference type="GO" id="GO:0043565">
    <property type="term" value="F:sequence-specific DNA binding"/>
    <property type="evidence" value="ECO:0007669"/>
    <property type="project" value="InterPro"/>
</dbReference>
<dbReference type="AlphaFoldDB" id="A0AB36P610"/>
<feature type="domain" description="HTH araC/xylS-type" evidence="2">
    <location>
        <begin position="459"/>
        <end position="551"/>
    </location>
</feature>
<dbReference type="GO" id="GO:0003700">
    <property type="term" value="F:DNA-binding transcription factor activity"/>
    <property type="evidence" value="ECO:0007669"/>
    <property type="project" value="InterPro"/>
</dbReference>
<sequence>MILRFSLLISLCFIQCIKAQEHIQQLPDSLKGTDFDYLFDRIENHGISNEQRAIYMRAFLIKARSEKNWEELSNAYKNYVHYAPIKEKLIYADSMVVAAKRSDRNDIIGSAYLSKGIAFYGQKRLSEAMDIYLIADKYIEKTDDKYLIYKTKYHIGQIKLYLGYYDEAVAIFQECIGYFQEADVRAYLNSLHSLAVCYKMVGNHGLCTTINQKGIEEGSKIGNTEMESYFILSEGVNQSMIHNYALGIEKMQSSLAGIRANKDFSNEMVGYFYIGKSYWGLNEREKALPYFEKVDQIYLKRDFMRPDLREAYELMITYYKDKNMLGKQLFYVEKLLEVDKKLHRTYTYLQGKVRKEYDTKQLVAEQNRLKGSLNARQYNDSIYLTIIVVMFLLLTQWILCYFKRRKDARNKYEELLQKIEQMHRAKIPSGEDADLPMSKDAEAAVLNNLNKFENSRKFLEKDLNLTKLAGYFKTNTRYLSQIIYKHRKKKFPEYINQLKVEYIAERIRNEKVLQNYTHDALAEEAGFSSTRRFVKAFLASTEITPKYFIEELKKEDNSE</sequence>
<dbReference type="PROSITE" id="PS01124">
    <property type="entry name" value="HTH_ARAC_FAMILY_2"/>
    <property type="match status" value="1"/>
</dbReference>
<keyword evidence="5" id="KW-1185">Reference proteome</keyword>
<dbReference type="Proteomes" id="UP000184216">
    <property type="component" value="Unassembled WGS sequence"/>
</dbReference>
<accession>A0AB36P610</accession>
<name>A0AB36P610_9FLAO</name>
<reference evidence="4 5" key="2">
    <citation type="submission" date="2016-11" db="EMBL/GenBank/DDBJ databases">
        <authorList>
            <person name="Varghese N."/>
            <person name="Submissions S."/>
        </authorList>
    </citation>
    <scope>NUCLEOTIDE SEQUENCE [LARGE SCALE GENOMIC DNA]</scope>
    <source>
        <strain evidence="4 5">DSM 6368</strain>
    </source>
</reference>
<keyword evidence="1" id="KW-0472">Membrane</keyword>
<dbReference type="InterPro" id="IPR011990">
    <property type="entry name" value="TPR-like_helical_dom_sf"/>
</dbReference>
<dbReference type="SMART" id="SM00342">
    <property type="entry name" value="HTH_ARAC"/>
    <property type="match status" value="1"/>
</dbReference>
<dbReference type="InterPro" id="IPR018060">
    <property type="entry name" value="HTH_AraC"/>
</dbReference>
<dbReference type="EMBL" id="FRBX01000004">
    <property type="protein sequence ID" value="SHM80878.1"/>
    <property type="molecule type" value="Genomic_DNA"/>
</dbReference>
<dbReference type="Proteomes" id="UP000198431">
    <property type="component" value="Unassembled WGS sequence"/>
</dbReference>